<dbReference type="InterPro" id="IPR011545">
    <property type="entry name" value="DEAD/DEAH_box_helicase_dom"/>
</dbReference>
<evidence type="ECO:0000313" key="11">
    <source>
        <dbReference type="Proteomes" id="UP000003571"/>
    </source>
</evidence>
<dbReference type="STRING" id="907348.TresaDRAFT_0151"/>
<evidence type="ECO:0000256" key="1">
    <source>
        <dbReference type="ARBA" id="ARBA00022741"/>
    </source>
</evidence>
<dbReference type="Pfam" id="PF00270">
    <property type="entry name" value="DEAD"/>
    <property type="match status" value="1"/>
</dbReference>
<dbReference type="PROSITE" id="PS51195">
    <property type="entry name" value="Q_MOTIF"/>
    <property type="match status" value="1"/>
</dbReference>
<dbReference type="PROSITE" id="PS00039">
    <property type="entry name" value="DEAD_ATP_HELICASE"/>
    <property type="match status" value="1"/>
</dbReference>
<accession>H7EP45</accession>
<dbReference type="InterPro" id="IPR014001">
    <property type="entry name" value="Helicase_ATP-bd"/>
</dbReference>
<evidence type="ECO:0000256" key="5">
    <source>
        <dbReference type="PROSITE-ProRule" id="PRU00552"/>
    </source>
</evidence>
<dbReference type="GO" id="GO:0003724">
    <property type="term" value="F:RNA helicase activity"/>
    <property type="evidence" value="ECO:0007669"/>
    <property type="project" value="InterPro"/>
</dbReference>
<dbReference type="PANTHER" id="PTHR47963:SF7">
    <property type="entry name" value="ATP-DEPENDENT RNA HELICASE YFML-RELATED"/>
    <property type="match status" value="1"/>
</dbReference>
<dbReference type="InterPro" id="IPR014014">
    <property type="entry name" value="RNA_helicase_DEAD_Q_motif"/>
</dbReference>
<keyword evidence="1 6" id="KW-0547">Nucleotide-binding</keyword>
<keyword evidence="11" id="KW-1185">Reference proteome</keyword>
<dbReference type="EMBL" id="AGRW01000054">
    <property type="protein sequence ID" value="EIC00678.1"/>
    <property type="molecule type" value="Genomic_DNA"/>
</dbReference>
<evidence type="ECO:0000259" key="7">
    <source>
        <dbReference type="PROSITE" id="PS51192"/>
    </source>
</evidence>
<dbReference type="PATRIC" id="fig|907348.3.peg.2737"/>
<evidence type="ECO:0000313" key="10">
    <source>
        <dbReference type="EMBL" id="EIC00678.1"/>
    </source>
</evidence>
<gene>
    <name evidence="10" type="ORF">TresaDRAFT_0151</name>
</gene>
<feature type="domain" description="DEAD-box RNA helicase Q" evidence="9">
    <location>
        <begin position="9"/>
        <end position="37"/>
    </location>
</feature>
<proteinExistence type="inferred from homology"/>
<dbReference type="GO" id="GO:0009409">
    <property type="term" value="P:response to cold"/>
    <property type="evidence" value="ECO:0007669"/>
    <property type="project" value="TreeGrafter"/>
</dbReference>
<keyword evidence="2 6" id="KW-0378">Hydrolase</keyword>
<dbReference type="InterPro" id="IPR001650">
    <property type="entry name" value="Helicase_C-like"/>
</dbReference>
<dbReference type="SMART" id="SM00490">
    <property type="entry name" value="HELICc"/>
    <property type="match status" value="1"/>
</dbReference>
<dbReference type="Gene3D" id="3.40.50.300">
    <property type="entry name" value="P-loop containing nucleotide triphosphate hydrolases"/>
    <property type="match status" value="2"/>
</dbReference>
<comment type="caution">
    <text evidence="10">The sequence shown here is derived from an EMBL/GenBank/DDBJ whole genome shotgun (WGS) entry which is preliminary data.</text>
</comment>
<evidence type="ECO:0000256" key="4">
    <source>
        <dbReference type="ARBA" id="ARBA00022840"/>
    </source>
</evidence>
<dbReference type="InterPro" id="IPR044742">
    <property type="entry name" value="DEAD/DEAH_RhlB"/>
</dbReference>
<evidence type="ECO:0000256" key="2">
    <source>
        <dbReference type="ARBA" id="ARBA00022801"/>
    </source>
</evidence>
<reference evidence="10 11" key="1">
    <citation type="submission" date="2011-09" db="EMBL/GenBank/DDBJ databases">
        <title>The draft genome of Treponema saccharophilum DSM 2985.</title>
        <authorList>
            <consortium name="US DOE Joint Genome Institute (JGI-PGF)"/>
            <person name="Lucas S."/>
            <person name="Copeland A."/>
            <person name="Lapidus A."/>
            <person name="Glavina del Rio T."/>
            <person name="Dalin E."/>
            <person name="Tice H."/>
            <person name="Bruce D."/>
            <person name="Goodwin L."/>
            <person name="Pitluck S."/>
            <person name="Peters L."/>
            <person name="Kyrpides N."/>
            <person name="Mavromatis K."/>
            <person name="Ivanova N."/>
            <person name="Markowitz V."/>
            <person name="Cheng J.-F."/>
            <person name="Hugenholtz P."/>
            <person name="Woyke T."/>
            <person name="Wu D."/>
            <person name="Gronow S."/>
            <person name="Wellnitz S."/>
            <person name="Brambilla E."/>
            <person name="Klenk H.-P."/>
            <person name="Eisen J.A."/>
        </authorList>
    </citation>
    <scope>NUCLEOTIDE SEQUENCE [LARGE SCALE GENOMIC DNA]</scope>
    <source>
        <strain evidence="10 11">DSM 2985</strain>
    </source>
</reference>
<dbReference type="SUPFAM" id="SSF52540">
    <property type="entry name" value="P-loop containing nucleoside triphosphate hydrolases"/>
    <property type="match status" value="1"/>
</dbReference>
<dbReference type="GO" id="GO:0005524">
    <property type="term" value="F:ATP binding"/>
    <property type="evidence" value="ECO:0007669"/>
    <property type="project" value="UniProtKB-KW"/>
</dbReference>
<dbReference type="InterPro" id="IPR027417">
    <property type="entry name" value="P-loop_NTPase"/>
</dbReference>
<dbReference type="AlphaFoldDB" id="H7EP45"/>
<keyword evidence="3 6" id="KW-0347">Helicase</keyword>
<sequence length="392" mass="42596">MTDRNGQNSSFAELGIEESLSERLAQSGITEPTAVQAQAIPEIAAGKSVLFQSETGTGKTLAYLLPIAQAGKKAIVLAPTIELASQIKAQAVSLGKKAGLFVGGAPIKRQIETLKEKPEIAIGTPARLLELHHLKKLKLREFSAVILDEADRLISPELRDATAATVEALVSANSSAQIIACSATISKQTERIIGESAGGTDFVTLRLPMEDVLRKRITHIALFAERRDKIETLRKLLIAEKPAKALVFTSKLDQVANIVAKLKYRNVEVEGLHAKTDKVVRKSIIDKFRSGKLKVLVTSDLTSRGLDIPEISHIIQMDLPSNDDFFIHRAGRTARAGKTGLNIVIGDAYEMRKYASLEKRLGIFVTPKMLYKGKLVTPSDIDSPEPAAPEQP</sequence>
<feature type="domain" description="Helicase C-terminal" evidence="8">
    <location>
        <begin position="232"/>
        <end position="377"/>
    </location>
</feature>
<dbReference type="OrthoDB" id="9805696at2"/>
<protein>
    <submittedName>
        <fullName evidence="10">DEAD/DEAH box helicase domain protein</fullName>
    </submittedName>
</protein>
<comment type="similarity">
    <text evidence="6">Belongs to the DEAD box helicase family.</text>
</comment>
<keyword evidence="4 6" id="KW-0067">ATP-binding</keyword>
<feature type="short sequence motif" description="Q motif" evidence="5">
    <location>
        <begin position="9"/>
        <end position="37"/>
    </location>
</feature>
<evidence type="ECO:0000256" key="6">
    <source>
        <dbReference type="RuleBase" id="RU000492"/>
    </source>
</evidence>
<dbReference type="Pfam" id="PF00271">
    <property type="entry name" value="Helicase_C"/>
    <property type="match status" value="1"/>
</dbReference>
<dbReference type="InterPro" id="IPR000629">
    <property type="entry name" value="RNA-helicase_DEAD-box_CS"/>
</dbReference>
<feature type="domain" description="Helicase ATP-binding" evidence="7">
    <location>
        <begin position="40"/>
        <end position="203"/>
    </location>
</feature>
<dbReference type="GO" id="GO:0005840">
    <property type="term" value="C:ribosome"/>
    <property type="evidence" value="ECO:0007669"/>
    <property type="project" value="TreeGrafter"/>
</dbReference>
<dbReference type="GO" id="GO:0016787">
    <property type="term" value="F:hydrolase activity"/>
    <property type="evidence" value="ECO:0007669"/>
    <property type="project" value="UniProtKB-KW"/>
</dbReference>
<dbReference type="eggNOG" id="COG0513">
    <property type="taxonomic scope" value="Bacteria"/>
</dbReference>
<dbReference type="PROSITE" id="PS51192">
    <property type="entry name" value="HELICASE_ATP_BIND_1"/>
    <property type="match status" value="1"/>
</dbReference>
<dbReference type="RefSeq" id="WP_002706349.1">
    <property type="nucleotide sequence ID" value="NZ_AGRW01000054.1"/>
</dbReference>
<evidence type="ECO:0000259" key="8">
    <source>
        <dbReference type="PROSITE" id="PS51194"/>
    </source>
</evidence>
<dbReference type="CDD" id="cd00268">
    <property type="entry name" value="DEADc"/>
    <property type="match status" value="1"/>
</dbReference>
<dbReference type="CDD" id="cd18787">
    <property type="entry name" value="SF2_C_DEAD"/>
    <property type="match status" value="1"/>
</dbReference>
<evidence type="ECO:0000259" key="9">
    <source>
        <dbReference type="PROSITE" id="PS51195"/>
    </source>
</evidence>
<dbReference type="SMART" id="SM00487">
    <property type="entry name" value="DEXDc"/>
    <property type="match status" value="1"/>
</dbReference>
<dbReference type="GO" id="GO:0005829">
    <property type="term" value="C:cytosol"/>
    <property type="evidence" value="ECO:0007669"/>
    <property type="project" value="TreeGrafter"/>
</dbReference>
<dbReference type="GO" id="GO:0033592">
    <property type="term" value="F:RNA strand annealing activity"/>
    <property type="evidence" value="ECO:0007669"/>
    <property type="project" value="TreeGrafter"/>
</dbReference>
<dbReference type="InterPro" id="IPR050547">
    <property type="entry name" value="DEAD_box_RNA_helicases"/>
</dbReference>
<organism evidence="10 11">
    <name type="scientific">Treponema saccharophilum DSM 2985</name>
    <dbReference type="NCBI Taxonomy" id="907348"/>
    <lineage>
        <taxon>Bacteria</taxon>
        <taxon>Pseudomonadati</taxon>
        <taxon>Spirochaetota</taxon>
        <taxon>Spirochaetia</taxon>
        <taxon>Spirochaetales</taxon>
        <taxon>Treponemataceae</taxon>
        <taxon>Treponema</taxon>
    </lineage>
</organism>
<name>H7EP45_9SPIR</name>
<evidence type="ECO:0000256" key="3">
    <source>
        <dbReference type="ARBA" id="ARBA00022806"/>
    </source>
</evidence>
<dbReference type="PANTHER" id="PTHR47963">
    <property type="entry name" value="DEAD-BOX ATP-DEPENDENT RNA HELICASE 47, MITOCHONDRIAL"/>
    <property type="match status" value="1"/>
</dbReference>
<dbReference type="Proteomes" id="UP000003571">
    <property type="component" value="Unassembled WGS sequence"/>
</dbReference>
<dbReference type="PROSITE" id="PS51194">
    <property type="entry name" value="HELICASE_CTER"/>
    <property type="match status" value="1"/>
</dbReference>